<evidence type="ECO:0000256" key="11">
    <source>
        <dbReference type="SAM" id="MobiDB-lite"/>
    </source>
</evidence>
<reference evidence="12 13" key="1">
    <citation type="journal article" date="2023" name="G3 (Bethesda)">
        <title>A chromosome-length genome assembly and annotation of blackberry (Rubus argutus, cv. 'Hillquist').</title>
        <authorList>
            <person name="Bruna T."/>
            <person name="Aryal R."/>
            <person name="Dudchenko O."/>
            <person name="Sargent D.J."/>
            <person name="Mead D."/>
            <person name="Buti M."/>
            <person name="Cavallini A."/>
            <person name="Hytonen T."/>
            <person name="Andres J."/>
            <person name="Pham M."/>
            <person name="Weisz D."/>
            <person name="Mascagni F."/>
            <person name="Usai G."/>
            <person name="Natali L."/>
            <person name="Bassil N."/>
            <person name="Fernandez G.E."/>
            <person name="Lomsadze A."/>
            <person name="Armour M."/>
            <person name="Olukolu B."/>
            <person name="Poorten T."/>
            <person name="Britton C."/>
            <person name="Davik J."/>
            <person name="Ashrafi H."/>
            <person name="Aiden E.L."/>
            <person name="Borodovsky M."/>
            <person name="Worthington M."/>
        </authorList>
    </citation>
    <scope>NUCLEOTIDE SEQUENCE [LARGE SCALE GENOMIC DNA]</scope>
    <source>
        <strain evidence="12">PI 553951</strain>
    </source>
</reference>
<evidence type="ECO:0000256" key="3">
    <source>
        <dbReference type="ARBA" id="ARBA00022448"/>
    </source>
</evidence>
<keyword evidence="4" id="KW-1003">Cell membrane</keyword>
<evidence type="ECO:0000256" key="2">
    <source>
        <dbReference type="ARBA" id="ARBA00007809"/>
    </source>
</evidence>
<evidence type="ECO:0000256" key="10">
    <source>
        <dbReference type="RuleBase" id="RU910715"/>
    </source>
</evidence>
<protein>
    <recommendedName>
        <fullName evidence="10">Bidirectional sugar transporter SWEET</fullName>
    </recommendedName>
</protein>
<dbReference type="PANTHER" id="PTHR10791">
    <property type="entry name" value="RAG1-ACTIVATING PROTEIN 1"/>
    <property type="match status" value="1"/>
</dbReference>
<feature type="transmembrane region" description="Helical" evidence="10">
    <location>
        <begin position="46"/>
        <end position="69"/>
    </location>
</feature>
<evidence type="ECO:0000256" key="8">
    <source>
        <dbReference type="ARBA" id="ARBA00022989"/>
    </source>
</evidence>
<dbReference type="GO" id="GO:0005886">
    <property type="term" value="C:plasma membrane"/>
    <property type="evidence" value="ECO:0007669"/>
    <property type="project" value="UniProtKB-SubCell"/>
</dbReference>
<feature type="transmembrane region" description="Helical" evidence="10">
    <location>
        <begin position="12"/>
        <end position="40"/>
    </location>
</feature>
<comment type="caution">
    <text evidence="12">The sequence shown here is derived from an EMBL/GenBank/DDBJ whole genome shotgun (WGS) entry which is preliminary data.</text>
</comment>
<comment type="function">
    <text evidence="10">Mediates both low-affinity uptake and efflux of sugar across the membrane.</text>
</comment>
<accession>A0AAW1YAF4</accession>
<keyword evidence="7" id="KW-0677">Repeat</keyword>
<dbReference type="InterPro" id="IPR047664">
    <property type="entry name" value="SWEET"/>
</dbReference>
<dbReference type="PANTHER" id="PTHR10791:SF157">
    <property type="entry name" value="BIDIRECTIONAL SUGAR TRANSPORTER SWEET"/>
    <property type="match status" value="1"/>
</dbReference>
<dbReference type="FunFam" id="1.20.1280.290:FF:000003">
    <property type="entry name" value="Bidirectional sugar transporter SWEET"/>
    <property type="match status" value="1"/>
</dbReference>
<keyword evidence="13" id="KW-1185">Reference proteome</keyword>
<feature type="compositionally biased region" description="Basic and acidic residues" evidence="11">
    <location>
        <begin position="237"/>
        <end position="259"/>
    </location>
</feature>
<keyword evidence="9 10" id="KW-0472">Membrane</keyword>
<comment type="similarity">
    <text evidence="2 10">Belongs to the SWEET sugar transporter family.</text>
</comment>
<evidence type="ECO:0000256" key="5">
    <source>
        <dbReference type="ARBA" id="ARBA00022597"/>
    </source>
</evidence>
<evidence type="ECO:0000256" key="7">
    <source>
        <dbReference type="ARBA" id="ARBA00022737"/>
    </source>
</evidence>
<name>A0AAW1YAF4_RUBAR</name>
<evidence type="ECO:0000256" key="6">
    <source>
        <dbReference type="ARBA" id="ARBA00022692"/>
    </source>
</evidence>
<gene>
    <name evidence="12" type="ORF">M0R45_011018</name>
</gene>
<keyword evidence="8 10" id="KW-1133">Transmembrane helix</keyword>
<evidence type="ECO:0000256" key="4">
    <source>
        <dbReference type="ARBA" id="ARBA00022475"/>
    </source>
</evidence>
<feature type="region of interest" description="Disordered" evidence="11">
    <location>
        <begin position="237"/>
        <end position="264"/>
    </location>
</feature>
<dbReference type="GO" id="GO:0051119">
    <property type="term" value="F:sugar transmembrane transporter activity"/>
    <property type="evidence" value="ECO:0007669"/>
    <property type="project" value="InterPro"/>
</dbReference>
<feature type="transmembrane region" description="Helical" evidence="10">
    <location>
        <begin position="109"/>
        <end position="128"/>
    </location>
</feature>
<comment type="subcellular location">
    <subcellularLocation>
        <location evidence="1">Cell membrane</location>
        <topology evidence="1">Multi-pass membrane protein</topology>
    </subcellularLocation>
</comment>
<dbReference type="AlphaFoldDB" id="A0AAW1YAF4"/>
<dbReference type="Gene3D" id="1.20.1280.290">
    <property type="match status" value="1"/>
</dbReference>
<feature type="transmembrane region" description="Helical" evidence="10">
    <location>
        <begin position="168"/>
        <end position="189"/>
    </location>
</feature>
<dbReference type="Pfam" id="PF03083">
    <property type="entry name" value="MtN3_slv"/>
    <property type="match status" value="2"/>
</dbReference>
<feature type="transmembrane region" description="Helical" evidence="10">
    <location>
        <begin position="140"/>
        <end position="162"/>
    </location>
</feature>
<proteinExistence type="inferred from homology"/>
<dbReference type="Proteomes" id="UP001457282">
    <property type="component" value="Unassembled WGS sequence"/>
</dbReference>
<sequence>MAALNLHLIASVFGILGTVVSFLVYLAPIPTAMLTLYYAYVKKDGFMLVAINSLGCLIETGYLIMFLIYAPPKSRIFTGKFIVLFNIVGYGVILLCTTLIPNLPLRLKLVGWINIVFNVCVFAAPLSNMRHVIKTKSVEYMSFSLSLSLTLCAVMWFFYGLLIRDLYIAAPNVLGFLFGIAQMILFMVFRKNTKKAVVLLPEYSLKNLVPSTNRIAAPANDDKTVSVVINTQIQVRAEDTEKSSKTNDHKNQPEQRPPNDKVTNAALGVILRRGSI</sequence>
<evidence type="ECO:0000256" key="9">
    <source>
        <dbReference type="ARBA" id="ARBA00023136"/>
    </source>
</evidence>
<keyword evidence="6 10" id="KW-0812">Transmembrane</keyword>
<keyword evidence="3 10" id="KW-0813">Transport</keyword>
<evidence type="ECO:0000313" key="12">
    <source>
        <dbReference type="EMBL" id="KAK9945505.1"/>
    </source>
</evidence>
<dbReference type="EMBL" id="JBEDUW010000002">
    <property type="protein sequence ID" value="KAK9945505.1"/>
    <property type="molecule type" value="Genomic_DNA"/>
</dbReference>
<organism evidence="12 13">
    <name type="scientific">Rubus argutus</name>
    <name type="common">Southern blackberry</name>
    <dbReference type="NCBI Taxonomy" id="59490"/>
    <lineage>
        <taxon>Eukaryota</taxon>
        <taxon>Viridiplantae</taxon>
        <taxon>Streptophyta</taxon>
        <taxon>Embryophyta</taxon>
        <taxon>Tracheophyta</taxon>
        <taxon>Spermatophyta</taxon>
        <taxon>Magnoliopsida</taxon>
        <taxon>eudicotyledons</taxon>
        <taxon>Gunneridae</taxon>
        <taxon>Pentapetalae</taxon>
        <taxon>rosids</taxon>
        <taxon>fabids</taxon>
        <taxon>Rosales</taxon>
        <taxon>Rosaceae</taxon>
        <taxon>Rosoideae</taxon>
        <taxon>Rosoideae incertae sedis</taxon>
        <taxon>Rubus</taxon>
    </lineage>
</organism>
<keyword evidence="5 10" id="KW-0762">Sugar transport</keyword>
<evidence type="ECO:0000313" key="13">
    <source>
        <dbReference type="Proteomes" id="UP001457282"/>
    </source>
</evidence>
<comment type="caution">
    <text evidence="10">Lacks conserved residue(s) required for the propagation of feature annotation.</text>
</comment>
<dbReference type="InterPro" id="IPR004316">
    <property type="entry name" value="SWEET_rpt"/>
</dbReference>
<feature type="transmembrane region" description="Helical" evidence="10">
    <location>
        <begin position="81"/>
        <end position="103"/>
    </location>
</feature>
<evidence type="ECO:0000256" key="1">
    <source>
        <dbReference type="ARBA" id="ARBA00004651"/>
    </source>
</evidence>